<proteinExistence type="predicted"/>
<sequence length="73" mass="7945">MALNNGLRSAAKLIASSESSISKSVVVTGCGYIAILEIMDNCRYMCYVACGWYNCNFDHDAAAACSLEIHLKY</sequence>
<organism evidence="1 2">
    <name type="scientific">Trifolium subterraneum</name>
    <name type="common">Subterranean clover</name>
    <dbReference type="NCBI Taxonomy" id="3900"/>
    <lineage>
        <taxon>Eukaryota</taxon>
        <taxon>Viridiplantae</taxon>
        <taxon>Streptophyta</taxon>
        <taxon>Embryophyta</taxon>
        <taxon>Tracheophyta</taxon>
        <taxon>Spermatophyta</taxon>
        <taxon>Magnoliopsida</taxon>
        <taxon>eudicotyledons</taxon>
        <taxon>Gunneridae</taxon>
        <taxon>Pentapetalae</taxon>
        <taxon>rosids</taxon>
        <taxon>fabids</taxon>
        <taxon>Fabales</taxon>
        <taxon>Fabaceae</taxon>
        <taxon>Papilionoideae</taxon>
        <taxon>50 kb inversion clade</taxon>
        <taxon>NPAAA clade</taxon>
        <taxon>Hologalegina</taxon>
        <taxon>IRL clade</taxon>
        <taxon>Trifolieae</taxon>
        <taxon>Trifolium</taxon>
    </lineage>
</organism>
<gene>
    <name evidence="1" type="ORF">TSUD_19200</name>
</gene>
<dbReference type="EMBL" id="DF973453">
    <property type="protein sequence ID" value="GAU31375.1"/>
    <property type="molecule type" value="Genomic_DNA"/>
</dbReference>
<name>A0A2Z6N650_TRISU</name>
<dbReference type="AlphaFoldDB" id="A0A2Z6N650"/>
<evidence type="ECO:0000313" key="2">
    <source>
        <dbReference type="Proteomes" id="UP000242715"/>
    </source>
</evidence>
<accession>A0A2Z6N650</accession>
<evidence type="ECO:0000313" key="1">
    <source>
        <dbReference type="EMBL" id="GAU31375.1"/>
    </source>
</evidence>
<dbReference type="Proteomes" id="UP000242715">
    <property type="component" value="Unassembled WGS sequence"/>
</dbReference>
<protein>
    <submittedName>
        <fullName evidence="1">Uncharacterized protein</fullName>
    </submittedName>
</protein>
<reference evidence="2" key="1">
    <citation type="journal article" date="2017" name="Front. Plant Sci.">
        <title>Climate Clever Clovers: New Paradigm to Reduce the Environmental Footprint of Ruminants by Breeding Low Methanogenic Forages Utilizing Haplotype Variation.</title>
        <authorList>
            <person name="Kaur P."/>
            <person name="Appels R."/>
            <person name="Bayer P.E."/>
            <person name="Keeble-Gagnere G."/>
            <person name="Wang J."/>
            <person name="Hirakawa H."/>
            <person name="Shirasawa K."/>
            <person name="Vercoe P."/>
            <person name="Stefanova K."/>
            <person name="Durmic Z."/>
            <person name="Nichols P."/>
            <person name="Revell C."/>
            <person name="Isobe S.N."/>
            <person name="Edwards D."/>
            <person name="Erskine W."/>
        </authorList>
    </citation>
    <scope>NUCLEOTIDE SEQUENCE [LARGE SCALE GENOMIC DNA]</scope>
    <source>
        <strain evidence="2">cv. Daliak</strain>
    </source>
</reference>
<keyword evidence="2" id="KW-1185">Reference proteome</keyword>